<sequence length="297" mass="33098">MGFVNPGRSSTRLNKTFGKRYNNRPPSPPPRKRRKTLSPYSPSSSYPTPSSSTTPSPNLSRHQTPLSTASPPPRPLPTRDPPTLQTLPPELLQRIFLLSKNPRLPATTLRLTRSLSAPVLKHEYIRIHYGSHIPPELLLRRFFTAQFLRTHESRYQSTLTFAPDAFLPPHRYSIEVLRLLLLRGATLSAGDADEWTAVLREGVHEADLEFVRALLEEAGVRPDEECLGLAIEKGWVEGMEVLAERGGVGLGGRGIWEKALEVGKDGRGAELEFLLERGCPPAALLGRVWEVINGSRR</sequence>
<dbReference type="RefSeq" id="XP_002842455.1">
    <property type="nucleotide sequence ID" value="XM_002842409.1"/>
</dbReference>
<dbReference type="OMA" id="THESRYQ"/>
<dbReference type="EMBL" id="FN430382">
    <property type="protein sequence ID" value="CAZ86646.1"/>
    <property type="molecule type" value="Genomic_DNA"/>
</dbReference>
<evidence type="ECO:0000313" key="2">
    <source>
        <dbReference type="EMBL" id="CAZ86646.1"/>
    </source>
</evidence>
<protein>
    <submittedName>
        <fullName evidence="2">(Perigord truffle) hypothetical protein</fullName>
    </submittedName>
</protein>
<proteinExistence type="predicted"/>
<dbReference type="KEGG" id="tml:GSTUM_00012202001"/>
<keyword evidence="3" id="KW-1185">Reference proteome</keyword>
<evidence type="ECO:0000256" key="1">
    <source>
        <dbReference type="SAM" id="MobiDB-lite"/>
    </source>
</evidence>
<dbReference type="GeneID" id="9185226"/>
<evidence type="ECO:0000313" key="3">
    <source>
        <dbReference type="Proteomes" id="UP000006911"/>
    </source>
</evidence>
<dbReference type="AlphaFoldDB" id="D5GQ53"/>
<organism evidence="2 3">
    <name type="scientific">Tuber melanosporum (strain Mel28)</name>
    <name type="common">Perigord black truffle</name>
    <dbReference type="NCBI Taxonomy" id="656061"/>
    <lineage>
        <taxon>Eukaryota</taxon>
        <taxon>Fungi</taxon>
        <taxon>Dikarya</taxon>
        <taxon>Ascomycota</taxon>
        <taxon>Pezizomycotina</taxon>
        <taxon>Pezizomycetes</taxon>
        <taxon>Pezizales</taxon>
        <taxon>Tuberaceae</taxon>
        <taxon>Tuber</taxon>
    </lineage>
</organism>
<dbReference type="InParanoid" id="D5GQ53"/>
<feature type="region of interest" description="Disordered" evidence="1">
    <location>
        <begin position="1"/>
        <end position="85"/>
    </location>
</feature>
<name>D5GQ53_TUBMM</name>
<feature type="compositionally biased region" description="Pro residues" evidence="1">
    <location>
        <begin position="70"/>
        <end position="80"/>
    </location>
</feature>
<accession>D5GQ53</accession>
<gene>
    <name evidence="2" type="ORF">GSTUM_00012202001</name>
</gene>
<reference evidence="2 3" key="1">
    <citation type="journal article" date="2010" name="Nature">
        <title>Perigord black truffle genome uncovers evolutionary origins and mechanisms of symbiosis.</title>
        <authorList>
            <person name="Martin F."/>
            <person name="Kohler A."/>
            <person name="Murat C."/>
            <person name="Balestrini R."/>
            <person name="Coutinho P.M."/>
            <person name="Jaillon O."/>
            <person name="Montanini B."/>
            <person name="Morin E."/>
            <person name="Noel B."/>
            <person name="Percudani R."/>
            <person name="Porcel B."/>
            <person name="Rubini A."/>
            <person name="Amicucci A."/>
            <person name="Amselem J."/>
            <person name="Anthouard V."/>
            <person name="Arcioni S."/>
            <person name="Artiguenave F."/>
            <person name="Aury J.M."/>
            <person name="Ballario P."/>
            <person name="Bolchi A."/>
            <person name="Brenna A."/>
            <person name="Brun A."/>
            <person name="Buee M."/>
            <person name="Cantarel B."/>
            <person name="Chevalier G."/>
            <person name="Couloux A."/>
            <person name="Da Silva C."/>
            <person name="Denoeud F."/>
            <person name="Duplessis S."/>
            <person name="Ghignone S."/>
            <person name="Hilselberger B."/>
            <person name="Iotti M."/>
            <person name="Marcais B."/>
            <person name="Mello A."/>
            <person name="Miranda M."/>
            <person name="Pacioni G."/>
            <person name="Quesneville H."/>
            <person name="Riccioni C."/>
            <person name="Ruotolo R."/>
            <person name="Splivallo R."/>
            <person name="Stocchi V."/>
            <person name="Tisserant E."/>
            <person name="Viscomi A.R."/>
            <person name="Zambonelli A."/>
            <person name="Zampieri E."/>
            <person name="Henrissat B."/>
            <person name="Lebrun M.H."/>
            <person name="Paolocci F."/>
            <person name="Bonfante P."/>
            <person name="Ottonello S."/>
            <person name="Wincker P."/>
        </authorList>
    </citation>
    <scope>NUCLEOTIDE SEQUENCE [LARGE SCALE GENOMIC DNA]</scope>
    <source>
        <strain evidence="2 3">Mel28</strain>
    </source>
</reference>
<dbReference type="Proteomes" id="UP000006911">
    <property type="component" value="Unassembled WGS sequence"/>
</dbReference>
<feature type="compositionally biased region" description="Low complexity" evidence="1">
    <location>
        <begin position="38"/>
        <end position="57"/>
    </location>
</feature>
<dbReference type="HOGENOM" id="CLU_937471_0_0_1"/>